<evidence type="ECO:0000256" key="2">
    <source>
        <dbReference type="ARBA" id="ARBA00022603"/>
    </source>
</evidence>
<organism evidence="8 9">
    <name type="scientific">Elizabethkingia meningoseptica</name>
    <name type="common">Chryseobacterium meningosepticum</name>
    <dbReference type="NCBI Taxonomy" id="238"/>
    <lineage>
        <taxon>Bacteria</taxon>
        <taxon>Pseudomonadati</taxon>
        <taxon>Bacteroidota</taxon>
        <taxon>Flavobacteriia</taxon>
        <taxon>Flavobacteriales</taxon>
        <taxon>Weeksellaceae</taxon>
        <taxon>Elizabethkingia</taxon>
    </lineage>
</organism>
<dbReference type="OrthoDB" id="5383291at2"/>
<dbReference type="RefSeq" id="WP_070904906.1">
    <property type="nucleotide sequence ID" value="NZ_CP016378.1"/>
</dbReference>
<dbReference type="CDD" id="cd02440">
    <property type="entry name" value="AdoMet_MTases"/>
    <property type="match status" value="1"/>
</dbReference>
<evidence type="ECO:0000256" key="4">
    <source>
        <dbReference type="ARBA" id="ARBA00022691"/>
    </source>
</evidence>
<dbReference type="GO" id="GO:0003676">
    <property type="term" value="F:nucleic acid binding"/>
    <property type="evidence" value="ECO:0007669"/>
    <property type="project" value="InterPro"/>
</dbReference>
<comment type="caution">
    <text evidence="8">The sequence shown here is derived from an EMBL/GenBank/DDBJ whole genome shotgun (WGS) entry which is preliminary data.</text>
</comment>
<comment type="subcellular location">
    <subcellularLocation>
        <location evidence="6">Cytoplasm</location>
    </subcellularLocation>
</comment>
<gene>
    <name evidence="8" type="ORF">BMF97_00320</name>
</gene>
<protein>
    <recommendedName>
        <fullName evidence="6">tRNA1(Val) (adenine(37)-N6)-methyltransferase</fullName>
        <ecNumber evidence="6">2.1.1.223</ecNumber>
    </recommendedName>
    <alternativeName>
        <fullName evidence="6">tRNA m6A37 methyltransferase</fullName>
    </alternativeName>
</protein>
<evidence type="ECO:0000256" key="1">
    <source>
        <dbReference type="ARBA" id="ARBA00022490"/>
    </source>
</evidence>
<keyword evidence="3 6" id="KW-0808">Transferase</keyword>
<dbReference type="InterPro" id="IPR002052">
    <property type="entry name" value="DNA_methylase_N6_adenine_CS"/>
</dbReference>
<dbReference type="PANTHER" id="PTHR47739">
    <property type="entry name" value="TRNA1(VAL) (ADENINE(37)-N6)-METHYLTRANSFERASE"/>
    <property type="match status" value="1"/>
</dbReference>
<reference evidence="8 9" key="1">
    <citation type="submission" date="2016-11" db="EMBL/GenBank/DDBJ databases">
        <title>Genome sequence and comparative genomic analysis of clinical strain Elizabethkingia meningoseptica 61421 PRCM.</title>
        <authorList>
            <person name="Wang M."/>
            <person name="Hu S."/>
            <person name="Cao L."/>
            <person name="Jiang T."/>
            <person name="Zhou Y."/>
            <person name="Ming D."/>
        </authorList>
    </citation>
    <scope>NUCLEOTIDE SEQUENCE [LARGE SCALE GENOMIC DNA]</scope>
    <source>
        <strain evidence="8 9">61421 PRCM</strain>
    </source>
</reference>
<dbReference type="GO" id="GO:0032259">
    <property type="term" value="P:methylation"/>
    <property type="evidence" value="ECO:0007669"/>
    <property type="project" value="UniProtKB-KW"/>
</dbReference>
<dbReference type="STRING" id="238.BBD35_03790"/>
<dbReference type="EC" id="2.1.1.223" evidence="6"/>
<evidence type="ECO:0000259" key="7">
    <source>
        <dbReference type="Pfam" id="PF05175"/>
    </source>
</evidence>
<evidence type="ECO:0000256" key="6">
    <source>
        <dbReference type="HAMAP-Rule" id="MF_01872"/>
    </source>
</evidence>
<proteinExistence type="inferred from homology"/>
<dbReference type="PANTHER" id="PTHR47739:SF1">
    <property type="entry name" value="TRNA1(VAL) (ADENINE(37)-N6)-METHYLTRANSFERASE"/>
    <property type="match status" value="1"/>
</dbReference>
<evidence type="ECO:0000256" key="5">
    <source>
        <dbReference type="ARBA" id="ARBA00022694"/>
    </source>
</evidence>
<dbReference type="eggNOG" id="COG4123">
    <property type="taxonomic scope" value="Bacteria"/>
</dbReference>
<feature type="domain" description="Methyltransferase small" evidence="7">
    <location>
        <begin position="35"/>
        <end position="153"/>
    </location>
</feature>
<dbReference type="PRINTS" id="PR00507">
    <property type="entry name" value="N12N6MTFRASE"/>
</dbReference>
<keyword evidence="2 6" id="KW-0489">Methyltransferase</keyword>
<dbReference type="Proteomes" id="UP000188947">
    <property type="component" value="Unassembled WGS sequence"/>
</dbReference>
<dbReference type="Pfam" id="PF05175">
    <property type="entry name" value="MTS"/>
    <property type="match status" value="1"/>
</dbReference>
<evidence type="ECO:0000313" key="8">
    <source>
        <dbReference type="EMBL" id="OOH97753.1"/>
    </source>
</evidence>
<comment type="function">
    <text evidence="6">Specifically methylates the adenine in position 37 of tRNA(1)(Val) (anticodon cmo5UAC).</text>
</comment>
<dbReference type="GO" id="GO:0016430">
    <property type="term" value="F:tRNA (adenine-N6)-methyltransferase activity"/>
    <property type="evidence" value="ECO:0007669"/>
    <property type="project" value="UniProtKB-UniRule"/>
</dbReference>
<accession>A0A1T3F575</accession>
<dbReference type="Gene3D" id="3.40.50.150">
    <property type="entry name" value="Vaccinia Virus protein VP39"/>
    <property type="match status" value="1"/>
</dbReference>
<comment type="similarity">
    <text evidence="6">Belongs to the methyltransferase superfamily. tRNA (adenine-N(6)-)-methyltransferase family.</text>
</comment>
<dbReference type="InterPro" id="IPR029063">
    <property type="entry name" value="SAM-dependent_MTases_sf"/>
</dbReference>
<keyword evidence="5 6" id="KW-0819">tRNA processing</keyword>
<dbReference type="InterPro" id="IPR022882">
    <property type="entry name" value="tRNA_adenine-N6_MeTrfase"/>
</dbReference>
<dbReference type="SUPFAM" id="SSF53335">
    <property type="entry name" value="S-adenosyl-L-methionine-dependent methyltransferases"/>
    <property type="match status" value="1"/>
</dbReference>
<dbReference type="GO" id="GO:0008033">
    <property type="term" value="P:tRNA processing"/>
    <property type="evidence" value="ECO:0007669"/>
    <property type="project" value="UniProtKB-UniRule"/>
</dbReference>
<name>A0A1T3F575_ELIME</name>
<keyword evidence="1 6" id="KW-0963">Cytoplasm</keyword>
<dbReference type="PROSITE" id="PS00092">
    <property type="entry name" value="N6_MTASE"/>
    <property type="match status" value="1"/>
</dbReference>
<dbReference type="AlphaFoldDB" id="A0A1T3F575"/>
<keyword evidence="9" id="KW-1185">Reference proteome</keyword>
<dbReference type="InterPro" id="IPR007848">
    <property type="entry name" value="Small_mtfrase_dom"/>
</dbReference>
<keyword evidence="4 6" id="KW-0949">S-adenosyl-L-methionine</keyword>
<evidence type="ECO:0000313" key="9">
    <source>
        <dbReference type="Proteomes" id="UP000188947"/>
    </source>
</evidence>
<dbReference type="GO" id="GO:0005737">
    <property type="term" value="C:cytoplasm"/>
    <property type="evidence" value="ECO:0007669"/>
    <property type="project" value="UniProtKB-SubCell"/>
</dbReference>
<sequence>MKPFVFKQFEILQDKEVFRVGTDGVVLGAICDAGNASNALEVGCGTGLISLMLAQRFPTLKIQALDINSKAVHIAAQNFSNAPFSDRLKVVESDYNSFAESVEYDLIVSNPPYFEAETSKDLIARHQVLLSFEQLILKSTRLLSDKGILSVIIPSDGTESFTKMAEEADLYLIRRVDIYGIFGGKLKRNILEFSKEQKELVTEELVLEKDKRIYSDEYKRLTKDFHPMF</sequence>
<dbReference type="EMBL" id="MPOG01000001">
    <property type="protein sequence ID" value="OOH97753.1"/>
    <property type="molecule type" value="Genomic_DNA"/>
</dbReference>
<dbReference type="HAMAP" id="MF_01872">
    <property type="entry name" value="tRNA_methyltr_YfiC"/>
    <property type="match status" value="1"/>
</dbReference>
<comment type="catalytic activity">
    <reaction evidence="6">
        <text>adenosine(37) in tRNA1(Val) + S-adenosyl-L-methionine = N(6)-methyladenosine(37) in tRNA1(Val) + S-adenosyl-L-homocysteine + H(+)</text>
        <dbReference type="Rhea" id="RHEA:43160"/>
        <dbReference type="Rhea" id="RHEA-COMP:10369"/>
        <dbReference type="Rhea" id="RHEA-COMP:10370"/>
        <dbReference type="ChEBI" id="CHEBI:15378"/>
        <dbReference type="ChEBI" id="CHEBI:57856"/>
        <dbReference type="ChEBI" id="CHEBI:59789"/>
        <dbReference type="ChEBI" id="CHEBI:74411"/>
        <dbReference type="ChEBI" id="CHEBI:74449"/>
        <dbReference type="EC" id="2.1.1.223"/>
    </reaction>
</comment>
<dbReference type="InterPro" id="IPR050210">
    <property type="entry name" value="tRNA_Adenine-N(6)_MTase"/>
</dbReference>
<evidence type="ECO:0000256" key="3">
    <source>
        <dbReference type="ARBA" id="ARBA00022679"/>
    </source>
</evidence>